<gene>
    <name evidence="1" type="ORF">S03H2_23720</name>
</gene>
<dbReference type="AlphaFoldDB" id="X1EGG1"/>
<feature type="non-terminal residue" evidence="1">
    <location>
        <position position="1"/>
    </location>
</feature>
<sequence>KIIIIAPVIKLKRKLIKAGSITENDEGGGILRINSIESGVSKAPINIPRRSV</sequence>
<accession>X1EGG1</accession>
<protein>
    <submittedName>
        <fullName evidence="1">Uncharacterized protein</fullName>
    </submittedName>
</protein>
<comment type="caution">
    <text evidence="1">The sequence shown here is derived from an EMBL/GenBank/DDBJ whole genome shotgun (WGS) entry which is preliminary data.</text>
</comment>
<organism evidence="1">
    <name type="scientific">marine sediment metagenome</name>
    <dbReference type="NCBI Taxonomy" id="412755"/>
    <lineage>
        <taxon>unclassified sequences</taxon>
        <taxon>metagenomes</taxon>
        <taxon>ecological metagenomes</taxon>
    </lineage>
</organism>
<reference evidence="1" key="1">
    <citation type="journal article" date="2014" name="Front. Microbiol.">
        <title>High frequency of phylogenetically diverse reductive dehalogenase-homologous genes in deep subseafloor sedimentary metagenomes.</title>
        <authorList>
            <person name="Kawai M."/>
            <person name="Futagami T."/>
            <person name="Toyoda A."/>
            <person name="Takaki Y."/>
            <person name="Nishi S."/>
            <person name="Hori S."/>
            <person name="Arai W."/>
            <person name="Tsubouchi T."/>
            <person name="Morono Y."/>
            <person name="Uchiyama I."/>
            <person name="Ito T."/>
            <person name="Fujiyama A."/>
            <person name="Inagaki F."/>
            <person name="Takami H."/>
        </authorList>
    </citation>
    <scope>NUCLEOTIDE SEQUENCE</scope>
    <source>
        <strain evidence="1">Expedition CK06-06</strain>
    </source>
</reference>
<dbReference type="EMBL" id="BARU01013015">
    <property type="protein sequence ID" value="GAH32396.1"/>
    <property type="molecule type" value="Genomic_DNA"/>
</dbReference>
<evidence type="ECO:0000313" key="1">
    <source>
        <dbReference type="EMBL" id="GAH32396.1"/>
    </source>
</evidence>
<name>X1EGG1_9ZZZZ</name>
<proteinExistence type="predicted"/>